<dbReference type="AlphaFoldDB" id="A0A9D3YH64"/>
<reference evidence="3" key="2">
    <citation type="submission" date="2020-11" db="EMBL/GenBank/DDBJ databases">
        <authorList>
            <person name="McCartney M.A."/>
            <person name="Auch B."/>
            <person name="Kono T."/>
            <person name="Mallez S."/>
            <person name="Becker A."/>
            <person name="Gohl D.M."/>
            <person name="Silverstein K.A.T."/>
            <person name="Koren S."/>
            <person name="Bechman K.B."/>
            <person name="Herman A."/>
            <person name="Abrahante J.E."/>
            <person name="Garbe J."/>
        </authorList>
    </citation>
    <scope>NUCLEOTIDE SEQUENCE</scope>
    <source>
        <strain evidence="3">Duluth1</strain>
        <tissue evidence="3">Whole animal</tissue>
    </source>
</reference>
<dbReference type="EMBL" id="JAIWYP010000015">
    <property type="protein sequence ID" value="KAH3699966.1"/>
    <property type="molecule type" value="Genomic_DNA"/>
</dbReference>
<proteinExistence type="predicted"/>
<accession>A0A9D3YH64</accession>
<sequence>MSRGQTKKSQRRGVDASYLSSGETSTETYGCIEVFKGYRVGLSVAKDATLKGMRKAYRLYLPRILRQQKPSYRRTSSR</sequence>
<protein>
    <submittedName>
        <fullName evidence="3">Uncharacterized protein</fullName>
    </submittedName>
</protein>
<gene>
    <name evidence="2" type="ORF">DPMN_074924</name>
    <name evidence="3" type="ORF">DPMN_074928</name>
</gene>
<feature type="compositionally biased region" description="Basic residues" evidence="1">
    <location>
        <begin position="1"/>
        <end position="11"/>
    </location>
</feature>
<dbReference type="EMBL" id="JAIWYP010000015">
    <property type="protein sequence ID" value="KAH3699962.1"/>
    <property type="molecule type" value="Genomic_DNA"/>
</dbReference>
<dbReference type="Proteomes" id="UP000828390">
    <property type="component" value="Unassembled WGS sequence"/>
</dbReference>
<reference evidence="3" key="1">
    <citation type="journal article" date="2019" name="bioRxiv">
        <title>The Genome of the Zebra Mussel, Dreissena polymorpha: A Resource for Invasive Species Research.</title>
        <authorList>
            <person name="McCartney M.A."/>
            <person name="Auch B."/>
            <person name="Kono T."/>
            <person name="Mallez S."/>
            <person name="Zhang Y."/>
            <person name="Obille A."/>
            <person name="Becker A."/>
            <person name="Abrahante J.E."/>
            <person name="Garbe J."/>
            <person name="Badalamenti J.P."/>
            <person name="Herman A."/>
            <person name="Mangelson H."/>
            <person name="Liachko I."/>
            <person name="Sullivan S."/>
            <person name="Sone E.D."/>
            <person name="Koren S."/>
            <person name="Silverstein K.A.T."/>
            <person name="Beckman K.B."/>
            <person name="Gohl D.M."/>
        </authorList>
    </citation>
    <scope>NUCLEOTIDE SEQUENCE</scope>
    <source>
        <strain evidence="3">Duluth1</strain>
        <tissue evidence="3">Whole animal</tissue>
    </source>
</reference>
<evidence type="ECO:0000313" key="3">
    <source>
        <dbReference type="EMBL" id="KAH3699966.1"/>
    </source>
</evidence>
<organism evidence="3 4">
    <name type="scientific">Dreissena polymorpha</name>
    <name type="common">Zebra mussel</name>
    <name type="synonym">Mytilus polymorpha</name>
    <dbReference type="NCBI Taxonomy" id="45954"/>
    <lineage>
        <taxon>Eukaryota</taxon>
        <taxon>Metazoa</taxon>
        <taxon>Spiralia</taxon>
        <taxon>Lophotrochozoa</taxon>
        <taxon>Mollusca</taxon>
        <taxon>Bivalvia</taxon>
        <taxon>Autobranchia</taxon>
        <taxon>Heteroconchia</taxon>
        <taxon>Euheterodonta</taxon>
        <taxon>Imparidentia</taxon>
        <taxon>Neoheterodontei</taxon>
        <taxon>Myida</taxon>
        <taxon>Dreissenoidea</taxon>
        <taxon>Dreissenidae</taxon>
        <taxon>Dreissena</taxon>
    </lineage>
</organism>
<evidence type="ECO:0000313" key="4">
    <source>
        <dbReference type="Proteomes" id="UP000828390"/>
    </source>
</evidence>
<comment type="caution">
    <text evidence="3">The sequence shown here is derived from an EMBL/GenBank/DDBJ whole genome shotgun (WGS) entry which is preliminary data.</text>
</comment>
<keyword evidence="4" id="KW-1185">Reference proteome</keyword>
<evidence type="ECO:0000256" key="1">
    <source>
        <dbReference type="SAM" id="MobiDB-lite"/>
    </source>
</evidence>
<evidence type="ECO:0000313" key="2">
    <source>
        <dbReference type="EMBL" id="KAH3699962.1"/>
    </source>
</evidence>
<feature type="region of interest" description="Disordered" evidence="1">
    <location>
        <begin position="1"/>
        <end position="25"/>
    </location>
</feature>
<name>A0A9D3YH64_DREPO</name>